<dbReference type="Proteomes" id="UP000013070">
    <property type="component" value="Unassembled WGS sequence"/>
</dbReference>
<organism evidence="1 2">
    <name type="scientific">Acinetobacter variabilis</name>
    <dbReference type="NCBI Taxonomy" id="70346"/>
    <lineage>
        <taxon>Bacteria</taxon>
        <taxon>Pseudomonadati</taxon>
        <taxon>Pseudomonadota</taxon>
        <taxon>Gammaproteobacteria</taxon>
        <taxon>Moraxellales</taxon>
        <taxon>Moraxellaceae</taxon>
        <taxon>Acinetobacter</taxon>
    </lineage>
</organism>
<evidence type="ECO:0000313" key="1">
    <source>
        <dbReference type="EMBL" id="ENV00409.1"/>
    </source>
</evidence>
<dbReference type="EMBL" id="APPE01000031">
    <property type="protein sequence ID" value="ENV00409.1"/>
    <property type="molecule type" value="Genomic_DNA"/>
</dbReference>
<gene>
    <name evidence="1" type="ORF">F969_00641</name>
</gene>
<dbReference type="HOGENOM" id="CLU_2217320_0_0_6"/>
<name>N8WU40_9GAMM</name>
<dbReference type="RefSeq" id="WP_004780913.1">
    <property type="nucleotide sequence ID" value="NZ_KB849398.1"/>
</dbReference>
<protein>
    <submittedName>
        <fullName evidence="1">Uncharacterized protein</fullName>
    </submittedName>
</protein>
<dbReference type="PATRIC" id="fig|1217710.3.peg.605"/>
<keyword evidence="2" id="KW-1185">Reference proteome</keyword>
<proteinExistence type="predicted"/>
<reference evidence="1 2" key="1">
    <citation type="submission" date="2013-02" db="EMBL/GenBank/DDBJ databases">
        <title>The Genome Sequence of Acinetobacter sp. NIPH 899.</title>
        <authorList>
            <consortium name="The Broad Institute Genome Sequencing Platform"/>
            <consortium name="The Broad Institute Genome Sequencing Center for Infectious Disease"/>
            <person name="Cerqueira G."/>
            <person name="Feldgarden M."/>
            <person name="Courvalin P."/>
            <person name="Perichon B."/>
            <person name="Grillot-Courvalin C."/>
            <person name="Clermont D."/>
            <person name="Rocha E."/>
            <person name="Yoon E.-J."/>
            <person name="Nemec A."/>
            <person name="Walker B."/>
            <person name="Young S.K."/>
            <person name="Zeng Q."/>
            <person name="Gargeya S."/>
            <person name="Fitzgerald M."/>
            <person name="Haas B."/>
            <person name="Abouelleil A."/>
            <person name="Alvarado L."/>
            <person name="Arachchi H.M."/>
            <person name="Berlin A.M."/>
            <person name="Chapman S.B."/>
            <person name="Dewar J."/>
            <person name="Goldberg J."/>
            <person name="Griggs A."/>
            <person name="Gujja S."/>
            <person name="Hansen M."/>
            <person name="Howarth C."/>
            <person name="Imamovic A."/>
            <person name="Larimer J."/>
            <person name="McCowan C."/>
            <person name="Murphy C."/>
            <person name="Neiman D."/>
            <person name="Pearson M."/>
            <person name="Priest M."/>
            <person name="Roberts A."/>
            <person name="Saif S."/>
            <person name="Shea T."/>
            <person name="Sisk P."/>
            <person name="Sykes S."/>
            <person name="Wortman J."/>
            <person name="Nusbaum C."/>
            <person name="Birren B."/>
        </authorList>
    </citation>
    <scope>NUCLEOTIDE SEQUENCE [LARGE SCALE GENOMIC DNA]</scope>
    <source>
        <strain evidence="1 2">NIPH 899</strain>
    </source>
</reference>
<evidence type="ECO:0000313" key="2">
    <source>
        <dbReference type="Proteomes" id="UP000013070"/>
    </source>
</evidence>
<comment type="caution">
    <text evidence="1">The sequence shown here is derived from an EMBL/GenBank/DDBJ whole genome shotgun (WGS) entry which is preliminary data.</text>
</comment>
<accession>N8WU40</accession>
<sequence length="106" mass="11982">MNKGLGFINRSREIAAAAKPADKTTGKYVLKDLTKTAELFELLSVSAMGMQGEMVIRLRSTYNGAIYVLSNFWQVRPAFPNEAQANARQGSEQFDQFWSRNSDYYC</sequence>
<dbReference type="AlphaFoldDB" id="N8WU40"/>